<dbReference type="OrthoDB" id="9805628at2"/>
<dbReference type="AlphaFoldDB" id="A0A1E7ZGH2"/>
<evidence type="ECO:0000256" key="11">
    <source>
        <dbReference type="ARBA" id="ARBA00069174"/>
    </source>
</evidence>
<dbReference type="NCBIfam" id="TIGR03461">
    <property type="entry name" value="pabC_Proteo"/>
    <property type="match status" value="1"/>
</dbReference>
<dbReference type="CDD" id="cd01559">
    <property type="entry name" value="ADCL_like"/>
    <property type="match status" value="1"/>
</dbReference>
<evidence type="ECO:0000313" key="14">
    <source>
        <dbReference type="Proteomes" id="UP000175691"/>
    </source>
</evidence>
<dbReference type="Proteomes" id="UP000175691">
    <property type="component" value="Unassembled WGS sequence"/>
</dbReference>
<dbReference type="Gene3D" id="3.30.470.10">
    <property type="match status" value="1"/>
</dbReference>
<dbReference type="STRING" id="1656094.BFC18_01770"/>
<dbReference type="InterPro" id="IPR043131">
    <property type="entry name" value="BCAT-like_N"/>
</dbReference>
<keyword evidence="6 13" id="KW-0456">Lyase</keyword>
<dbReference type="PANTHER" id="PTHR42743">
    <property type="entry name" value="AMINO-ACID AMINOTRANSFERASE"/>
    <property type="match status" value="1"/>
</dbReference>
<proteinExistence type="inferred from homology"/>
<reference evidence="13 14" key="1">
    <citation type="submission" date="2016-08" db="EMBL/GenBank/DDBJ databases">
        <authorList>
            <person name="Seilhamer J.J."/>
        </authorList>
    </citation>
    <scope>NUCLEOTIDE SEQUENCE [LARGE SCALE GENOMIC DNA]</scope>
    <source>
        <strain evidence="13 14">KCTC 42603</strain>
    </source>
</reference>
<evidence type="ECO:0000256" key="7">
    <source>
        <dbReference type="ARBA" id="ARBA00035633"/>
    </source>
</evidence>
<dbReference type="NCBIfam" id="NF004761">
    <property type="entry name" value="PRK06092.1"/>
    <property type="match status" value="1"/>
</dbReference>
<comment type="catalytic activity">
    <reaction evidence="9">
        <text>4-amino-4-deoxychorismate = 4-aminobenzoate + pyruvate + H(+)</text>
        <dbReference type="Rhea" id="RHEA:16201"/>
        <dbReference type="ChEBI" id="CHEBI:15361"/>
        <dbReference type="ChEBI" id="CHEBI:15378"/>
        <dbReference type="ChEBI" id="CHEBI:17836"/>
        <dbReference type="ChEBI" id="CHEBI:58406"/>
        <dbReference type="EC" id="4.1.3.38"/>
    </reaction>
</comment>
<accession>A0A1E7ZGH2</accession>
<protein>
    <recommendedName>
        <fullName evidence="11 12">Aminodeoxychorismate lyase</fullName>
        <ecNumber evidence="8 12">4.1.3.38</ecNumber>
    </recommendedName>
</protein>
<gene>
    <name evidence="13" type="ORF">BFC18_01770</name>
</gene>
<evidence type="ECO:0000256" key="10">
    <source>
        <dbReference type="ARBA" id="ARBA00054027"/>
    </source>
</evidence>
<dbReference type="SUPFAM" id="SSF56752">
    <property type="entry name" value="D-aminoacid aminotransferase-like PLP-dependent enzymes"/>
    <property type="match status" value="1"/>
</dbReference>
<comment type="pathway">
    <text evidence="7">Cofactor biosynthesis; tetrahydrofolate biosynthesis; 4-aminobenzoate from chorismate: step 2/2.</text>
</comment>
<organism evidence="13 14">
    <name type="scientific">Alteromonas confluentis</name>
    <dbReference type="NCBI Taxonomy" id="1656094"/>
    <lineage>
        <taxon>Bacteria</taxon>
        <taxon>Pseudomonadati</taxon>
        <taxon>Pseudomonadota</taxon>
        <taxon>Gammaproteobacteria</taxon>
        <taxon>Alteromonadales</taxon>
        <taxon>Alteromonadaceae</taxon>
        <taxon>Alteromonas/Salinimonas group</taxon>
        <taxon>Alteromonas</taxon>
    </lineage>
</organism>
<sequence length="268" mass="29908">MTQKLYQDRAFHYGDGLFTTMRVENGRVSLWRYHLARLEHDSSRLGLKLDLSYLSHHVAAAADQLSKGVLKLHISSGVGGRGYARPEHPDMQYRLSEHAVPAHYAKWRTEGITTEVSPVKLGLQPLLAGIKHLNRLEQVLIKQHMRCDDAIVCDIHNHLIEGSASNLFWMIDGQWVTPALDQCGVAGVYRAFVLDALKAQGTPVQTGHFDVASLEHASAVFLCNSLMGIVPVKAVEHHSTVTRFDKSPVLDLQDKIKAAYERENEATD</sequence>
<dbReference type="InterPro" id="IPR017824">
    <property type="entry name" value="Aminodeoxychorismate_lyase_IV"/>
</dbReference>
<name>A0A1E7ZGH2_9ALTE</name>
<dbReference type="RefSeq" id="WP_070123230.1">
    <property type="nucleotide sequence ID" value="NZ_MDHN01000003.1"/>
</dbReference>
<comment type="function">
    <text evidence="10">Involved in the biosynthesis of p-aminobenzoate (PABA), a precursor of tetrahydrofolate. Converts 4-amino-4-deoxychorismate into 4-aminobenzoate (PABA) and pyruvate.</text>
</comment>
<dbReference type="Pfam" id="PF01063">
    <property type="entry name" value="Aminotran_4"/>
    <property type="match status" value="1"/>
</dbReference>
<comment type="similarity">
    <text evidence="2">Belongs to the class-IV pyridoxal-phosphate-dependent aminotransferase family.</text>
</comment>
<dbReference type="GO" id="GO:0046656">
    <property type="term" value="P:folic acid biosynthetic process"/>
    <property type="evidence" value="ECO:0007669"/>
    <property type="project" value="UniProtKB-KW"/>
</dbReference>
<comment type="cofactor">
    <cofactor evidence="1">
        <name>pyridoxal 5'-phosphate</name>
        <dbReference type="ChEBI" id="CHEBI:597326"/>
    </cofactor>
</comment>
<evidence type="ECO:0000256" key="6">
    <source>
        <dbReference type="ARBA" id="ARBA00023239"/>
    </source>
</evidence>
<dbReference type="EMBL" id="MDHN01000003">
    <property type="protein sequence ID" value="OFC72606.1"/>
    <property type="molecule type" value="Genomic_DNA"/>
</dbReference>
<dbReference type="InterPro" id="IPR036038">
    <property type="entry name" value="Aminotransferase-like"/>
</dbReference>
<evidence type="ECO:0000313" key="13">
    <source>
        <dbReference type="EMBL" id="OFC72606.1"/>
    </source>
</evidence>
<dbReference type="Gene3D" id="3.20.10.10">
    <property type="entry name" value="D-amino Acid Aminotransferase, subunit A, domain 2"/>
    <property type="match status" value="1"/>
</dbReference>
<evidence type="ECO:0000256" key="1">
    <source>
        <dbReference type="ARBA" id="ARBA00001933"/>
    </source>
</evidence>
<dbReference type="GO" id="GO:0008153">
    <property type="term" value="P:4-aminobenzoate biosynthetic process"/>
    <property type="evidence" value="ECO:0007669"/>
    <property type="project" value="UniProtKB-UniRule"/>
</dbReference>
<evidence type="ECO:0000256" key="4">
    <source>
        <dbReference type="ARBA" id="ARBA00022898"/>
    </source>
</evidence>
<keyword evidence="14" id="KW-1185">Reference proteome</keyword>
<evidence type="ECO:0000256" key="2">
    <source>
        <dbReference type="ARBA" id="ARBA00009320"/>
    </source>
</evidence>
<keyword evidence="5" id="KW-0289">Folate biosynthesis</keyword>
<dbReference type="InterPro" id="IPR043132">
    <property type="entry name" value="BCAT-like_C"/>
</dbReference>
<evidence type="ECO:0000256" key="12">
    <source>
        <dbReference type="NCBIfam" id="TIGR03461"/>
    </source>
</evidence>
<comment type="subunit">
    <text evidence="3">Homodimer.</text>
</comment>
<dbReference type="GO" id="GO:0030170">
    <property type="term" value="F:pyridoxal phosphate binding"/>
    <property type="evidence" value="ECO:0007669"/>
    <property type="project" value="InterPro"/>
</dbReference>
<evidence type="ECO:0000256" key="3">
    <source>
        <dbReference type="ARBA" id="ARBA00011738"/>
    </source>
</evidence>
<evidence type="ECO:0000256" key="9">
    <source>
        <dbReference type="ARBA" id="ARBA00049529"/>
    </source>
</evidence>
<dbReference type="InterPro" id="IPR050571">
    <property type="entry name" value="Class-IV_PLP-Dep_Aminotrnsfr"/>
</dbReference>
<dbReference type="GO" id="GO:0005829">
    <property type="term" value="C:cytosol"/>
    <property type="evidence" value="ECO:0007669"/>
    <property type="project" value="TreeGrafter"/>
</dbReference>
<dbReference type="PANTHER" id="PTHR42743:SF2">
    <property type="entry name" value="AMINODEOXYCHORISMATE LYASE"/>
    <property type="match status" value="1"/>
</dbReference>
<evidence type="ECO:0000256" key="8">
    <source>
        <dbReference type="ARBA" id="ARBA00035676"/>
    </source>
</evidence>
<dbReference type="GO" id="GO:0008696">
    <property type="term" value="F:4-amino-4-deoxychorismate lyase activity"/>
    <property type="evidence" value="ECO:0007669"/>
    <property type="project" value="UniProtKB-UniRule"/>
</dbReference>
<comment type="caution">
    <text evidence="13">The sequence shown here is derived from an EMBL/GenBank/DDBJ whole genome shotgun (WGS) entry which is preliminary data.</text>
</comment>
<dbReference type="EC" id="4.1.3.38" evidence="8 12"/>
<keyword evidence="4" id="KW-0663">Pyridoxal phosphate</keyword>
<dbReference type="FunFam" id="3.20.10.10:FF:000002">
    <property type="entry name" value="D-alanine aminotransferase"/>
    <property type="match status" value="1"/>
</dbReference>
<dbReference type="InterPro" id="IPR001544">
    <property type="entry name" value="Aminotrans_IV"/>
</dbReference>
<evidence type="ECO:0000256" key="5">
    <source>
        <dbReference type="ARBA" id="ARBA00022909"/>
    </source>
</evidence>